<feature type="region of interest" description="Disordered" evidence="2">
    <location>
        <begin position="621"/>
        <end position="648"/>
    </location>
</feature>
<dbReference type="Pfam" id="PF24758">
    <property type="entry name" value="LRR_At5g56370"/>
    <property type="match status" value="1"/>
</dbReference>
<feature type="domain" description="F-box" evidence="3">
    <location>
        <begin position="22"/>
        <end position="56"/>
    </location>
</feature>
<dbReference type="SUPFAM" id="SSF81383">
    <property type="entry name" value="F-box domain"/>
    <property type="match status" value="1"/>
</dbReference>
<evidence type="ECO:0000313" key="4">
    <source>
        <dbReference type="EMBL" id="TVU05611.1"/>
    </source>
</evidence>
<dbReference type="PANTHER" id="PTHR31900:SF32">
    <property type="entry name" value="F-BOX_RNI_FBD-LIKE DOMAIN PROTEIN"/>
    <property type="match status" value="1"/>
</dbReference>
<dbReference type="PROSITE" id="PS50181">
    <property type="entry name" value="FBOX"/>
    <property type="match status" value="1"/>
</dbReference>
<dbReference type="AlphaFoldDB" id="A0A5J9T553"/>
<sequence>MAGSPLTRKPRLAAEAAAAAPPDLLSSLPLEVLDNILSRVHIRAVVRTSALSRAWRGRWESLPSVDLTRSPGIVPANIDALLLRRSAPVRTFRLNAHEGSWYVDALHDWLLYLSRNGLRDLNLSFPRDNFRLHSSLLSCRELTSLKLKCCRLPPTPPGFAGFPCLKKLELCQVVVPEHGGRQLEALIGASPLLEKVKLLGAELLGDDPDDEWVIRGPNLRELTVVGDVPYGGRTEDLPRLQEGCLFGTNYAKFLMGMAGVTKLEFFCVSNWPTEVDVLDKLPFLLKNVTSLIVAVNFTKMADILSMFCLLRSAPYIEDLDIWGFSEGKQEIDAGDDFLNAQWADCMFSKLRVVRMKKIVCLCNEMQFVEFILSKAKVLKVLSIMLSSSALCSNEEALTWITEYPRASPDAQVIFLGRESANNSSANASSDNAVVDESQTTDSEHDSINTDTDDSEVDEAPTTDSEPGSVNRSAADAEAEELHTSGSGRDSIGMSPDNAEDSTQRASVNASTENAVLEETQMTGSGLVQYVHPQRRRRLDLESVAQLEQLEVEMIELQKQVQLDLEERRLELESAQKNNSLIQQEREIMISCLQDLSTKLNISLPPLPALFSHLATPRLGDTAASAQGASSENAVNGASSGHSNSSQHA</sequence>
<accession>A0A5J9T553</accession>
<comment type="caution">
    <text evidence="4">The sequence shown here is derived from an EMBL/GenBank/DDBJ whole genome shotgun (WGS) entry which is preliminary data.</text>
</comment>
<dbReference type="InterPro" id="IPR050232">
    <property type="entry name" value="FBL13/AtMIF1-like"/>
</dbReference>
<dbReference type="SUPFAM" id="SSF52047">
    <property type="entry name" value="RNI-like"/>
    <property type="match status" value="1"/>
</dbReference>
<keyword evidence="1" id="KW-0175">Coiled coil</keyword>
<dbReference type="EMBL" id="RWGY01000051">
    <property type="protein sequence ID" value="TVU05611.1"/>
    <property type="molecule type" value="Genomic_DNA"/>
</dbReference>
<feature type="compositionally biased region" description="Polar residues" evidence="2">
    <location>
        <begin position="461"/>
        <end position="471"/>
    </location>
</feature>
<dbReference type="Pfam" id="PF00646">
    <property type="entry name" value="F-box"/>
    <property type="match status" value="1"/>
</dbReference>
<feature type="compositionally biased region" description="Polar residues" evidence="2">
    <location>
        <begin position="623"/>
        <end position="648"/>
    </location>
</feature>
<dbReference type="Gramene" id="TVU05611">
    <property type="protein sequence ID" value="TVU05611"/>
    <property type="gene ID" value="EJB05_48780"/>
</dbReference>
<keyword evidence="5" id="KW-1185">Reference proteome</keyword>
<dbReference type="InterPro" id="IPR036047">
    <property type="entry name" value="F-box-like_dom_sf"/>
</dbReference>
<proteinExistence type="predicted"/>
<dbReference type="Proteomes" id="UP000324897">
    <property type="component" value="Unassembled WGS sequence"/>
</dbReference>
<name>A0A5J9T553_9POAL</name>
<evidence type="ECO:0000256" key="1">
    <source>
        <dbReference type="SAM" id="Coils"/>
    </source>
</evidence>
<reference evidence="4 5" key="1">
    <citation type="journal article" date="2019" name="Sci. Rep.">
        <title>A high-quality genome of Eragrostis curvula grass provides insights into Poaceae evolution and supports new strategies to enhance forage quality.</title>
        <authorList>
            <person name="Carballo J."/>
            <person name="Santos B.A.C.M."/>
            <person name="Zappacosta D."/>
            <person name="Garbus I."/>
            <person name="Selva J.P."/>
            <person name="Gallo C.A."/>
            <person name="Diaz A."/>
            <person name="Albertini E."/>
            <person name="Caccamo M."/>
            <person name="Echenique V."/>
        </authorList>
    </citation>
    <scope>NUCLEOTIDE SEQUENCE [LARGE SCALE GENOMIC DNA]</scope>
    <source>
        <strain evidence="5">cv. Victoria</strain>
        <tissue evidence="4">Leaf</tissue>
    </source>
</reference>
<dbReference type="OrthoDB" id="682954at2759"/>
<evidence type="ECO:0000256" key="2">
    <source>
        <dbReference type="SAM" id="MobiDB-lite"/>
    </source>
</evidence>
<evidence type="ECO:0000313" key="5">
    <source>
        <dbReference type="Proteomes" id="UP000324897"/>
    </source>
</evidence>
<protein>
    <recommendedName>
        <fullName evidence="3">F-box domain-containing protein</fullName>
    </recommendedName>
</protein>
<gene>
    <name evidence="4" type="ORF">EJB05_48780</name>
</gene>
<dbReference type="InterPro" id="IPR032675">
    <property type="entry name" value="LRR_dom_sf"/>
</dbReference>
<feature type="compositionally biased region" description="Low complexity" evidence="2">
    <location>
        <begin position="421"/>
        <end position="432"/>
    </location>
</feature>
<dbReference type="PANTHER" id="PTHR31900">
    <property type="entry name" value="F-BOX/RNI SUPERFAMILY PROTEIN-RELATED"/>
    <property type="match status" value="1"/>
</dbReference>
<organism evidence="4 5">
    <name type="scientific">Eragrostis curvula</name>
    <name type="common">weeping love grass</name>
    <dbReference type="NCBI Taxonomy" id="38414"/>
    <lineage>
        <taxon>Eukaryota</taxon>
        <taxon>Viridiplantae</taxon>
        <taxon>Streptophyta</taxon>
        <taxon>Embryophyta</taxon>
        <taxon>Tracheophyta</taxon>
        <taxon>Spermatophyta</taxon>
        <taxon>Magnoliopsida</taxon>
        <taxon>Liliopsida</taxon>
        <taxon>Poales</taxon>
        <taxon>Poaceae</taxon>
        <taxon>PACMAD clade</taxon>
        <taxon>Chloridoideae</taxon>
        <taxon>Eragrostideae</taxon>
        <taxon>Eragrostidinae</taxon>
        <taxon>Eragrostis</taxon>
    </lineage>
</organism>
<feature type="coiled-coil region" evidence="1">
    <location>
        <begin position="546"/>
        <end position="584"/>
    </location>
</feature>
<feature type="region of interest" description="Disordered" evidence="2">
    <location>
        <begin position="421"/>
        <end position="507"/>
    </location>
</feature>
<feature type="compositionally biased region" description="Acidic residues" evidence="2">
    <location>
        <begin position="450"/>
        <end position="460"/>
    </location>
</feature>
<evidence type="ECO:0000259" key="3">
    <source>
        <dbReference type="PROSITE" id="PS50181"/>
    </source>
</evidence>
<dbReference type="InterPro" id="IPR001810">
    <property type="entry name" value="F-box_dom"/>
</dbReference>
<dbReference type="Gene3D" id="3.80.10.10">
    <property type="entry name" value="Ribonuclease Inhibitor"/>
    <property type="match status" value="1"/>
</dbReference>
<dbReference type="InterPro" id="IPR055411">
    <property type="entry name" value="LRR_FXL15/At3g58940/PEG3-like"/>
</dbReference>